<reference evidence="3 4" key="1">
    <citation type="submission" date="2015-08" db="EMBL/GenBank/DDBJ databases">
        <authorList>
            <person name="Babu N.S."/>
            <person name="Beckwith C.J."/>
            <person name="Beseler K.G."/>
            <person name="Brison A."/>
            <person name="Carone J.V."/>
            <person name="Caskin T.P."/>
            <person name="Diamond M."/>
            <person name="Durham M.E."/>
            <person name="Foxe J.M."/>
            <person name="Go M."/>
            <person name="Henderson B.A."/>
            <person name="Jones I.B."/>
            <person name="McGettigan J.A."/>
            <person name="Micheletti S.J."/>
            <person name="Nasrallah M.E."/>
            <person name="Ortiz D."/>
            <person name="Piller C.R."/>
            <person name="Privatt S.R."/>
            <person name="Schneider S.L."/>
            <person name="Sharp S."/>
            <person name="Smith T.C."/>
            <person name="Stanton J.D."/>
            <person name="Ullery H.E."/>
            <person name="Wilson R.J."/>
            <person name="Serrano M.G."/>
            <person name="Buck G."/>
            <person name="Lee V."/>
            <person name="Wang Y."/>
            <person name="Carvalho R."/>
            <person name="Voegtly L."/>
            <person name="Shi R."/>
            <person name="Duckworth R."/>
            <person name="Johnson A."/>
            <person name="Loviza R."/>
            <person name="Walstead R."/>
            <person name="Shah Z."/>
            <person name="Kiflezghi M."/>
            <person name="Wade K."/>
            <person name="Ball S.L."/>
            <person name="Bradley K.W."/>
            <person name="Asai D.J."/>
            <person name="Bowman C.A."/>
            <person name="Russell D.A."/>
            <person name="Pope W.H."/>
            <person name="Jacobs-Sera D."/>
            <person name="Hendrix R.W."/>
            <person name="Hatfull G.F."/>
        </authorList>
    </citation>
    <scope>NUCLEOTIDE SEQUENCE [LARGE SCALE GENOMIC DNA]</scope>
    <source>
        <strain evidence="3 4">DSM 27648</strain>
    </source>
</reference>
<accession>A0A0K1Q6L8</accession>
<dbReference type="STRING" id="1391654.AKJ09_07950"/>
<feature type="compositionally biased region" description="Low complexity" evidence="1">
    <location>
        <begin position="329"/>
        <end position="338"/>
    </location>
</feature>
<dbReference type="KEGG" id="llu:AKJ09_07950"/>
<evidence type="ECO:0000256" key="1">
    <source>
        <dbReference type="SAM" id="MobiDB-lite"/>
    </source>
</evidence>
<feature type="compositionally biased region" description="Low complexity" evidence="1">
    <location>
        <begin position="51"/>
        <end position="66"/>
    </location>
</feature>
<feature type="chain" id="PRO_5005466690" evidence="2">
    <location>
        <begin position="26"/>
        <end position="346"/>
    </location>
</feature>
<dbReference type="EMBL" id="CP012333">
    <property type="protein sequence ID" value="AKV01287.1"/>
    <property type="molecule type" value="Genomic_DNA"/>
</dbReference>
<evidence type="ECO:0000313" key="3">
    <source>
        <dbReference type="EMBL" id="AKV01287.1"/>
    </source>
</evidence>
<dbReference type="PROSITE" id="PS51257">
    <property type="entry name" value="PROKAR_LIPOPROTEIN"/>
    <property type="match status" value="1"/>
</dbReference>
<feature type="compositionally biased region" description="Low complexity" evidence="1">
    <location>
        <begin position="312"/>
        <end position="322"/>
    </location>
</feature>
<dbReference type="AlphaFoldDB" id="A0A0K1Q6L8"/>
<feature type="signal peptide" evidence="2">
    <location>
        <begin position="1"/>
        <end position="25"/>
    </location>
</feature>
<keyword evidence="2" id="KW-0732">Signal</keyword>
<feature type="region of interest" description="Disordered" evidence="1">
    <location>
        <begin position="304"/>
        <end position="346"/>
    </location>
</feature>
<proteinExistence type="predicted"/>
<organism evidence="3 4">
    <name type="scientific">Labilithrix luteola</name>
    <dbReference type="NCBI Taxonomy" id="1391654"/>
    <lineage>
        <taxon>Bacteria</taxon>
        <taxon>Pseudomonadati</taxon>
        <taxon>Myxococcota</taxon>
        <taxon>Polyangia</taxon>
        <taxon>Polyangiales</taxon>
        <taxon>Labilitrichaceae</taxon>
        <taxon>Labilithrix</taxon>
    </lineage>
</organism>
<gene>
    <name evidence="3" type="ORF">AKJ09_07950</name>
</gene>
<dbReference type="Proteomes" id="UP000064967">
    <property type="component" value="Chromosome"/>
</dbReference>
<feature type="region of interest" description="Disordered" evidence="1">
    <location>
        <begin position="31"/>
        <end position="99"/>
    </location>
</feature>
<protein>
    <submittedName>
        <fullName evidence="3">Uncharacterized protein</fullName>
    </submittedName>
</protein>
<keyword evidence="4" id="KW-1185">Reference proteome</keyword>
<sequence length="346" mass="35696">MNVYRTLRLLAGGSLAVTFAVLASAACGGGNDNLPPPPPPPPPPASVDAGAPVATTAPTAAAAPAKAPAPPVTLNPGAASPDPQAPTPTVKLTAPTRDQVLPADKAGDFAVKLDVKNWQTAQGSSHVHLILDNKPYKAIYDTKAPVKLSELTGGEALAEGQHILVAFPSRANHESVKTKDALTVVPFWVGKKGDTKNDPTKKPMLIYSRPKGDYNGEMANHVLVDFQVANVTLAEGKEHVNVTVTGPGIEKDLTAKVTKFGTPLYLDNLQNGQYHLKVELVDGSDKVIDGPWNSTTRTIKVDHEAPMDMSMAPAPAAADAGAPAGGKDAGAPKPAAGGKDAGAPKK</sequence>
<name>A0A0K1Q6L8_9BACT</name>
<evidence type="ECO:0000313" key="4">
    <source>
        <dbReference type="Proteomes" id="UP000064967"/>
    </source>
</evidence>
<feature type="compositionally biased region" description="Pro residues" evidence="1">
    <location>
        <begin position="34"/>
        <end position="45"/>
    </location>
</feature>
<evidence type="ECO:0000256" key="2">
    <source>
        <dbReference type="SAM" id="SignalP"/>
    </source>
</evidence>